<reference evidence="4" key="2">
    <citation type="journal article" date="2006" name="PLoS Pathog.">
        <title>New perspectives on host-parasite interplay by comparative transcriptomic and proteomic analyses of Schistosoma japonicum.</title>
        <authorList>
            <person name="Liu F."/>
            <person name="Lu J."/>
            <person name="Hu W."/>
            <person name="Wang S.Y."/>
            <person name="Cui S.J."/>
            <person name="Chi M."/>
            <person name="Yan Q."/>
            <person name="Wang X.R."/>
            <person name="Song H.D."/>
            <person name="Xu X.N."/>
            <person name="Wang J.J."/>
            <person name="Zhang X.L."/>
            <person name="Zhang X."/>
            <person name="Wang Z.Q."/>
            <person name="Xue C.L."/>
            <person name="Brindley P.J."/>
            <person name="McManus D.P."/>
            <person name="Yang P.Y."/>
            <person name="Feng Z."/>
            <person name="Chen Z."/>
            <person name="Han Z.G."/>
        </authorList>
    </citation>
    <scope>NUCLEOTIDE SEQUENCE</scope>
</reference>
<dbReference type="Gene3D" id="3.80.20.20">
    <property type="entry name" value="Receptor L-domain"/>
    <property type="match status" value="1"/>
</dbReference>
<dbReference type="EMBL" id="AY813300">
    <property type="protein sequence ID" value="AAW25032.1"/>
    <property type="molecule type" value="mRNA"/>
</dbReference>
<feature type="region of interest" description="Disordered" evidence="1">
    <location>
        <begin position="245"/>
        <end position="270"/>
    </location>
</feature>
<organism evidence="4">
    <name type="scientific">Schistosoma japonicum</name>
    <name type="common">Blood fluke</name>
    <dbReference type="NCBI Taxonomy" id="6182"/>
    <lineage>
        <taxon>Eukaryota</taxon>
        <taxon>Metazoa</taxon>
        <taxon>Spiralia</taxon>
        <taxon>Lophotrochozoa</taxon>
        <taxon>Platyhelminthes</taxon>
        <taxon>Trematoda</taxon>
        <taxon>Digenea</taxon>
        <taxon>Strigeidida</taxon>
        <taxon>Schistosomatoidea</taxon>
        <taxon>Schistosomatidae</taxon>
        <taxon>Schistosoma</taxon>
    </lineage>
</organism>
<dbReference type="SUPFAM" id="SSF52058">
    <property type="entry name" value="L domain-like"/>
    <property type="match status" value="1"/>
</dbReference>
<feature type="signal peptide" evidence="2">
    <location>
        <begin position="1"/>
        <end position="28"/>
    </location>
</feature>
<evidence type="ECO:0000259" key="3">
    <source>
        <dbReference type="Pfam" id="PF01030"/>
    </source>
</evidence>
<accession>Q5DGM4</accession>
<reference evidence="4" key="1">
    <citation type="submission" date="2004-11" db="EMBL/GenBank/DDBJ databases">
        <title>The full-length cDNA sequences of Schistosoma japonicum genes.</title>
        <authorList>
            <person name="Han Z."/>
        </authorList>
    </citation>
    <scope>NUCLEOTIDE SEQUENCE</scope>
</reference>
<keyword evidence="2" id="KW-0732">Signal</keyword>
<dbReference type="InterPro" id="IPR036941">
    <property type="entry name" value="Rcpt_L-dom_sf"/>
</dbReference>
<feature type="domain" description="Receptor L-domain" evidence="3">
    <location>
        <begin position="163"/>
        <end position="252"/>
    </location>
</feature>
<evidence type="ECO:0000256" key="2">
    <source>
        <dbReference type="SAM" id="SignalP"/>
    </source>
</evidence>
<feature type="compositionally biased region" description="Low complexity" evidence="1">
    <location>
        <begin position="250"/>
        <end position="270"/>
    </location>
</feature>
<sequence length="283" mass="33169">MFINKLNSRINWKITLHFILLLKYSSIATEYQLNITTLNSRQQTKYAKNSLNTFINSLIQSYKIHHHHHDHHHHDQSKLSLDVEQMNNSMKNTQSELKQLKNIDMNKNNDVNEAIMHGNHHLHEISYFKDNPRYANKTVCKSEYTWKDITIPWRILMKNFNSNCTHILGNLIISELDEDDDITLLEKIEEIFGYLVIYRVGRKELRLPRLKLIRGHEFVSFKSKKVALLVVSNYKQSTEQNDAFNQLQPSSLSSSSSSSSNSFLNENSSSKDTVNLRHSFRHL</sequence>
<name>Q5DGM4_SCHJA</name>
<evidence type="ECO:0000313" key="4">
    <source>
        <dbReference type="EMBL" id="AAW25032.1"/>
    </source>
</evidence>
<dbReference type="AlphaFoldDB" id="Q5DGM4"/>
<evidence type="ECO:0000256" key="1">
    <source>
        <dbReference type="SAM" id="MobiDB-lite"/>
    </source>
</evidence>
<proteinExistence type="evidence at transcript level"/>
<feature type="chain" id="PRO_5004254242" evidence="2">
    <location>
        <begin position="29"/>
        <end position="283"/>
    </location>
</feature>
<protein>
    <submittedName>
        <fullName evidence="4">SJCHGC09017 protein</fullName>
    </submittedName>
</protein>
<dbReference type="InterPro" id="IPR000494">
    <property type="entry name" value="Rcpt_L-dom"/>
</dbReference>
<dbReference type="Pfam" id="PF01030">
    <property type="entry name" value="Recep_L_domain"/>
    <property type="match status" value="1"/>
</dbReference>